<organism evidence="1 2">
    <name type="scientific">Durusdinium trenchii</name>
    <dbReference type="NCBI Taxonomy" id="1381693"/>
    <lineage>
        <taxon>Eukaryota</taxon>
        <taxon>Sar</taxon>
        <taxon>Alveolata</taxon>
        <taxon>Dinophyceae</taxon>
        <taxon>Suessiales</taxon>
        <taxon>Symbiodiniaceae</taxon>
        <taxon>Durusdinium</taxon>
    </lineage>
</organism>
<dbReference type="InterPro" id="IPR013078">
    <property type="entry name" value="His_Pase_superF_clade-1"/>
</dbReference>
<dbReference type="EMBL" id="CAXAMM010024780">
    <property type="protein sequence ID" value="CAK9055970.1"/>
    <property type="molecule type" value="Genomic_DNA"/>
</dbReference>
<dbReference type="Gene3D" id="3.40.50.1240">
    <property type="entry name" value="Phosphoglycerate mutase-like"/>
    <property type="match status" value="1"/>
</dbReference>
<protein>
    <submittedName>
        <fullName evidence="1">Uncharacterized protein</fullName>
    </submittedName>
</protein>
<evidence type="ECO:0000313" key="2">
    <source>
        <dbReference type="Proteomes" id="UP001642464"/>
    </source>
</evidence>
<gene>
    <name evidence="1" type="ORF">SCF082_LOCUS30207</name>
</gene>
<dbReference type="InterPro" id="IPR029033">
    <property type="entry name" value="His_PPase_superfam"/>
</dbReference>
<comment type="caution">
    <text evidence="1">The sequence shown here is derived from an EMBL/GenBank/DDBJ whole genome shotgun (WGS) entry which is preliminary data.</text>
</comment>
<dbReference type="CDD" id="cd07040">
    <property type="entry name" value="HP"/>
    <property type="match status" value="1"/>
</dbReference>
<proteinExistence type="predicted"/>
<sequence length="266" mass="29180">MLGRRYPFDPPLTLTGTKQARGVAKELFAKYGDFSMVVSSPFIRCIETAVEICRVFHCALCVDRQLGEVFSPAYFGAWEPPGPKMRSAEEICAYVPTDVRIVGMDDEGKLTSDGFIGNAPEWPEKNGKLRLAIRVEELSDKETPVPTELGPRSGDVGVFCGVWVAGKLGGANLILVTHGDCVAGCMALTSSRSELTAPIVSKVPYCGFVVLERCLDALDWFGRFRTAGPFQADEPPKSLLDVNAGWNVYNGHIEAQHFKKDRNDLF</sequence>
<dbReference type="SUPFAM" id="SSF53254">
    <property type="entry name" value="Phosphoglycerate mutase-like"/>
    <property type="match status" value="1"/>
</dbReference>
<dbReference type="Proteomes" id="UP001642464">
    <property type="component" value="Unassembled WGS sequence"/>
</dbReference>
<dbReference type="PANTHER" id="PTHR16469">
    <property type="entry name" value="UBIQUITIN-ASSOCIATED AND SH3 DOMAIN-CONTAINING BA-RELATED"/>
    <property type="match status" value="1"/>
</dbReference>
<dbReference type="Pfam" id="PF00300">
    <property type="entry name" value="His_Phos_1"/>
    <property type="match status" value="1"/>
</dbReference>
<keyword evidence="2" id="KW-1185">Reference proteome</keyword>
<reference evidence="1 2" key="1">
    <citation type="submission" date="2024-02" db="EMBL/GenBank/DDBJ databases">
        <authorList>
            <person name="Chen Y."/>
            <person name="Shah S."/>
            <person name="Dougan E. K."/>
            <person name="Thang M."/>
            <person name="Chan C."/>
        </authorList>
    </citation>
    <scope>NUCLEOTIDE SEQUENCE [LARGE SCALE GENOMIC DNA]</scope>
</reference>
<dbReference type="InterPro" id="IPR051710">
    <property type="entry name" value="Phosphatase_SH3-domain"/>
</dbReference>
<name>A0ABP0N126_9DINO</name>
<accession>A0ABP0N126</accession>
<dbReference type="PANTHER" id="PTHR16469:SF27">
    <property type="entry name" value="UBIQUITIN-ASSOCIATED AND SH3 DOMAIN-CONTAINING BA-RELATED"/>
    <property type="match status" value="1"/>
</dbReference>
<evidence type="ECO:0000313" key="1">
    <source>
        <dbReference type="EMBL" id="CAK9055970.1"/>
    </source>
</evidence>